<dbReference type="AlphaFoldDB" id="A0A1C4DJD4"/>
<dbReference type="Proteomes" id="UP000198975">
    <property type="component" value="Unassembled WGS sequence"/>
</dbReference>
<name>A0A1C4DJD4_9ENTR</name>
<reference evidence="2" key="1">
    <citation type="submission" date="2016-08" db="EMBL/GenBank/DDBJ databases">
        <authorList>
            <person name="Varghese N."/>
            <person name="Submissions Spin"/>
        </authorList>
    </citation>
    <scope>NUCLEOTIDE SEQUENCE [LARGE SCALE GENOMIC DNA]</scope>
    <source>
        <strain evidence="2">REICA_082</strain>
    </source>
</reference>
<dbReference type="OrthoDB" id="8564199at2"/>
<dbReference type="EMBL" id="FMAY01000012">
    <property type="protein sequence ID" value="SCC31421.1"/>
    <property type="molecule type" value="Genomic_DNA"/>
</dbReference>
<proteinExistence type="predicted"/>
<organism evidence="1 2">
    <name type="scientific">Kosakonia oryzendophytica</name>
    <dbReference type="NCBI Taxonomy" id="1005665"/>
    <lineage>
        <taxon>Bacteria</taxon>
        <taxon>Pseudomonadati</taxon>
        <taxon>Pseudomonadota</taxon>
        <taxon>Gammaproteobacteria</taxon>
        <taxon>Enterobacterales</taxon>
        <taxon>Enterobacteriaceae</taxon>
        <taxon>Kosakonia</taxon>
    </lineage>
</organism>
<evidence type="ECO:0000313" key="2">
    <source>
        <dbReference type="Proteomes" id="UP000198975"/>
    </source>
</evidence>
<dbReference type="RefSeq" id="WP_088236681.1">
    <property type="nucleotide sequence ID" value="NZ_FMAY01000012.1"/>
</dbReference>
<dbReference type="InterPro" id="IPR009678">
    <property type="entry name" value="Phage_tail_completion_R"/>
</dbReference>
<evidence type="ECO:0000313" key="1">
    <source>
        <dbReference type="EMBL" id="SCC31421.1"/>
    </source>
</evidence>
<accession>A0A1C4DJD4</accession>
<sequence>MLKPDTLRKALMDAVPALRTNPAMLRLWVDKGRNIATLSHSLSFEKQFSLNVAVSGFSGDIDTIFVPVMLWLRDNQPDILTVEAGQQACFSWTLVTNSDSTQDLALTLQLTERTQVKEVDGALYAETLPEPLPPALVTRPKELYVHGELLSSWSS</sequence>
<keyword evidence="2" id="KW-1185">Reference proteome</keyword>
<dbReference type="Pfam" id="PF06891">
    <property type="entry name" value="P2_Phage_GpR"/>
    <property type="match status" value="1"/>
</dbReference>
<gene>
    <name evidence="1" type="ORF">GA0061071_112139</name>
</gene>
<protein>
    <submittedName>
        <fullName evidence="1">p2 phage tail completion protein R (GpR)</fullName>
    </submittedName>
</protein>